<accession>A0AAQ3PWR9</accession>
<gene>
    <name evidence="1" type="ORF">U9M48_005365</name>
</gene>
<dbReference type="AlphaFoldDB" id="A0AAQ3PWR9"/>
<keyword evidence="2" id="KW-1185">Reference proteome</keyword>
<dbReference type="EMBL" id="CP144745">
    <property type="protein sequence ID" value="WVZ54591.1"/>
    <property type="molecule type" value="Genomic_DNA"/>
</dbReference>
<dbReference type="Proteomes" id="UP001341281">
    <property type="component" value="Chromosome 01"/>
</dbReference>
<evidence type="ECO:0000313" key="1">
    <source>
        <dbReference type="EMBL" id="WVZ54591.1"/>
    </source>
</evidence>
<reference evidence="1 2" key="1">
    <citation type="submission" date="2024-02" db="EMBL/GenBank/DDBJ databases">
        <title>High-quality chromosome-scale genome assembly of Pensacola bahiagrass (Paspalum notatum Flugge var. saurae).</title>
        <authorList>
            <person name="Vega J.M."/>
            <person name="Podio M."/>
            <person name="Orjuela J."/>
            <person name="Siena L.A."/>
            <person name="Pessino S.C."/>
            <person name="Combes M.C."/>
            <person name="Mariac C."/>
            <person name="Albertini E."/>
            <person name="Pupilli F."/>
            <person name="Ortiz J.P.A."/>
            <person name="Leblanc O."/>
        </authorList>
    </citation>
    <scope>NUCLEOTIDE SEQUENCE [LARGE SCALE GENOMIC DNA]</scope>
    <source>
        <strain evidence="1">R1</strain>
        <tissue evidence="1">Leaf</tissue>
    </source>
</reference>
<proteinExistence type="predicted"/>
<sequence length="241" mass="25964">MCGRRRAGSRSAWERGRHAPTLERLRVGPVAGARRGRAPALAGVARRVGLWAHQRRSVLPCRLHRGVKRLARVGPTSSSTVAAPGLASTPHGDLGGPLAPDPAGVAWRCLVGGFLDGRSCSRCPPAVWPQYRRPCSTVATAEWLGRGGYSVLVGRCVPSFSLHAFAQVIPVSSEKMIVWLLSMFSAPGDQGVGVVRQREQPLDRIFSCCLLLQPDYFAILVVWVRMKLVGSGLPVLIYAAT</sequence>
<evidence type="ECO:0000313" key="2">
    <source>
        <dbReference type="Proteomes" id="UP001341281"/>
    </source>
</evidence>
<name>A0AAQ3PWR9_PASNO</name>
<protein>
    <submittedName>
        <fullName evidence="1">Uncharacterized protein</fullName>
    </submittedName>
</protein>
<organism evidence="1 2">
    <name type="scientific">Paspalum notatum var. saurae</name>
    <dbReference type="NCBI Taxonomy" id="547442"/>
    <lineage>
        <taxon>Eukaryota</taxon>
        <taxon>Viridiplantae</taxon>
        <taxon>Streptophyta</taxon>
        <taxon>Embryophyta</taxon>
        <taxon>Tracheophyta</taxon>
        <taxon>Spermatophyta</taxon>
        <taxon>Magnoliopsida</taxon>
        <taxon>Liliopsida</taxon>
        <taxon>Poales</taxon>
        <taxon>Poaceae</taxon>
        <taxon>PACMAD clade</taxon>
        <taxon>Panicoideae</taxon>
        <taxon>Andropogonodae</taxon>
        <taxon>Paspaleae</taxon>
        <taxon>Paspalinae</taxon>
        <taxon>Paspalum</taxon>
    </lineage>
</organism>